<dbReference type="InterPro" id="IPR036291">
    <property type="entry name" value="NAD(P)-bd_dom_sf"/>
</dbReference>
<reference evidence="2 3" key="1">
    <citation type="submission" date="2019-07" db="EMBL/GenBank/DDBJ databases">
        <authorList>
            <person name="Zhu P."/>
        </authorList>
    </citation>
    <scope>NUCLEOTIDE SEQUENCE [LARGE SCALE GENOMIC DNA]</scope>
    <source>
        <strain evidence="2 3">SSL-25</strain>
    </source>
</reference>
<dbReference type="SUPFAM" id="SSF51735">
    <property type="entry name" value="NAD(P)-binding Rossmann-fold domains"/>
    <property type="match status" value="1"/>
</dbReference>
<sequence length="303" mass="31382">MTEQKAAAHGSTTTNTTSTTSTTSTGNAEAAGAGTVTVLVTAATGKTGRRVAERLTAAGLTVRAGSRTGETAFDWAAPETWAPALKGADLAYVNYFPDLAAPGAVEDMRIFGKAAAAGGVRRLVLLSGRGEPDAVAAEQALGEAGLPVTVVRGAFFAQNFSEGWLAEGLDQGEIAFLGGDAAEPFVDVDDLADVLVAALTDERHAGRAYDITGPRVMTFAEAAAEISRVTGREIRYIPVTGEAYRAGLTESGLPAADAAWLTELFEMLLDGHNASTTTGVRDVLGREPRDFAEFAERAWGGGK</sequence>
<dbReference type="PANTHER" id="PTHR43162:SF1">
    <property type="entry name" value="PRESTALK A DIFFERENTIATION PROTEIN A"/>
    <property type="match status" value="1"/>
</dbReference>
<dbReference type="PANTHER" id="PTHR43162">
    <property type="match status" value="1"/>
</dbReference>
<feature type="compositionally biased region" description="Low complexity" evidence="1">
    <location>
        <begin position="7"/>
        <end position="28"/>
    </location>
</feature>
<dbReference type="EMBL" id="CP042266">
    <property type="protein sequence ID" value="QDY79851.1"/>
    <property type="molecule type" value="Genomic_DNA"/>
</dbReference>
<dbReference type="RefSeq" id="WP_146483134.1">
    <property type="nucleotide sequence ID" value="NZ_CP042266.1"/>
</dbReference>
<dbReference type="Gene3D" id="3.90.25.10">
    <property type="entry name" value="UDP-galactose 4-epimerase, domain 1"/>
    <property type="match status" value="1"/>
</dbReference>
<organism evidence="2 3">
    <name type="scientific">Streptomyces qinzhouensis</name>
    <dbReference type="NCBI Taxonomy" id="2599401"/>
    <lineage>
        <taxon>Bacteria</taxon>
        <taxon>Bacillati</taxon>
        <taxon>Actinomycetota</taxon>
        <taxon>Actinomycetes</taxon>
        <taxon>Kitasatosporales</taxon>
        <taxon>Streptomycetaceae</taxon>
        <taxon>Streptomyces</taxon>
    </lineage>
</organism>
<proteinExistence type="predicted"/>
<name>A0A5B8JIX5_9ACTN</name>
<keyword evidence="3" id="KW-1185">Reference proteome</keyword>
<dbReference type="OrthoDB" id="3250520at2"/>
<dbReference type="KEGG" id="sqz:FQU76_28650"/>
<gene>
    <name evidence="2" type="ORF">FQU76_28650</name>
</gene>
<evidence type="ECO:0000256" key="1">
    <source>
        <dbReference type="SAM" id="MobiDB-lite"/>
    </source>
</evidence>
<feature type="region of interest" description="Disordered" evidence="1">
    <location>
        <begin position="1"/>
        <end position="28"/>
    </location>
</feature>
<dbReference type="Proteomes" id="UP000320580">
    <property type="component" value="Chromosome"/>
</dbReference>
<accession>A0A5B8JIX5</accession>
<protein>
    <submittedName>
        <fullName evidence="2">NmrA family transcriptional regulator</fullName>
    </submittedName>
</protein>
<dbReference type="AlphaFoldDB" id="A0A5B8JIX5"/>
<dbReference type="InterPro" id="IPR051604">
    <property type="entry name" value="Ergot_Alk_Oxidoreductase"/>
</dbReference>
<evidence type="ECO:0000313" key="3">
    <source>
        <dbReference type="Proteomes" id="UP000320580"/>
    </source>
</evidence>
<evidence type="ECO:0000313" key="2">
    <source>
        <dbReference type="EMBL" id="QDY79851.1"/>
    </source>
</evidence>
<dbReference type="Gene3D" id="3.40.50.720">
    <property type="entry name" value="NAD(P)-binding Rossmann-like Domain"/>
    <property type="match status" value="1"/>
</dbReference>